<dbReference type="InterPro" id="IPR036852">
    <property type="entry name" value="Peptidase_S8/S53_dom_sf"/>
</dbReference>
<dbReference type="InterPro" id="IPR023828">
    <property type="entry name" value="Peptidase_S8_Ser-AS"/>
</dbReference>
<dbReference type="GO" id="GO:0006508">
    <property type="term" value="P:proteolysis"/>
    <property type="evidence" value="ECO:0007669"/>
    <property type="project" value="UniProtKB-KW"/>
</dbReference>
<dbReference type="RefSeq" id="WP_205256541.1">
    <property type="nucleotide sequence ID" value="NZ_BAAAPV010000001.1"/>
</dbReference>
<proteinExistence type="inferred from homology"/>
<dbReference type="InterPro" id="IPR050131">
    <property type="entry name" value="Peptidase_S8_subtilisin-like"/>
</dbReference>
<evidence type="ECO:0000259" key="7">
    <source>
        <dbReference type="Pfam" id="PF00082"/>
    </source>
</evidence>
<dbReference type="SUPFAM" id="SSF52743">
    <property type="entry name" value="Subtilisin-like"/>
    <property type="match status" value="1"/>
</dbReference>
<evidence type="ECO:0000256" key="3">
    <source>
        <dbReference type="ARBA" id="ARBA00022801"/>
    </source>
</evidence>
<name>A0A939C2C8_9ACTN</name>
<dbReference type="AlphaFoldDB" id="A0A939C2C8"/>
<sequence>MISDDTTPTGSQGTSATGRWVLVFADGVDTPEQMTSAMQAVRGPMTPATGTREYGDTALQMSDAQGDPAVLFTDLGVAVVTAGPGELAALRELAAGDDRVESIEPELIFHVLDGSPAAPDVPGVPGPSLDYVRGYRDGVSDVYDRLAGSVSARAEAAGPFTDTDSLTWGLQAVLAPTSPATGAGIKVAVLDTGFDLAHPDFVGRTVTAKSFVAGEDAQDAHGHGTHCVGTSCGPAAPDGVRRYGVAPDAEIFVGKVLGNSGSGTDTNILAGINWAVAQGCAVISMSLGADLDEVVQRYETVGRRALQAGSLIVAAAGNNASRSSGDVGFVGVPANSPSIMAVAAVDGALAVADFSARSSGVDGGEVDIAGPGVDVFSSWLMPERYNTISGTSMATPHVSGVAALHAQASGLRGKELWTTLTGSALGLTAPATDVGSGLVQAPQ</sequence>
<evidence type="ECO:0000256" key="5">
    <source>
        <dbReference type="PROSITE-ProRule" id="PRU01240"/>
    </source>
</evidence>
<evidence type="ECO:0000313" key="9">
    <source>
        <dbReference type="Proteomes" id="UP000663801"/>
    </source>
</evidence>
<feature type="domain" description="Peptidase S8/S53" evidence="7">
    <location>
        <begin position="182"/>
        <end position="424"/>
    </location>
</feature>
<dbReference type="Gene3D" id="3.40.50.200">
    <property type="entry name" value="Peptidase S8/S53 domain"/>
    <property type="match status" value="1"/>
</dbReference>
<protein>
    <submittedName>
        <fullName evidence="8">S8 family serine peptidase</fullName>
    </submittedName>
</protein>
<comment type="similarity">
    <text evidence="1 5 6">Belongs to the peptidase S8 family.</text>
</comment>
<dbReference type="GO" id="GO:0004252">
    <property type="term" value="F:serine-type endopeptidase activity"/>
    <property type="evidence" value="ECO:0007669"/>
    <property type="project" value="UniProtKB-UniRule"/>
</dbReference>
<dbReference type="InterPro" id="IPR000209">
    <property type="entry name" value="Peptidase_S8/S53_dom"/>
</dbReference>
<dbReference type="PANTHER" id="PTHR43806">
    <property type="entry name" value="PEPTIDASE S8"/>
    <property type="match status" value="1"/>
</dbReference>
<accession>A0A939C2C8</accession>
<reference evidence="8" key="1">
    <citation type="submission" date="2021-01" db="EMBL/GenBank/DDBJ databases">
        <title>KCTC 19127 draft genome.</title>
        <authorList>
            <person name="An D."/>
        </authorList>
    </citation>
    <scope>NUCLEOTIDE SEQUENCE</scope>
    <source>
        <strain evidence="8">KCTC 19127</strain>
    </source>
</reference>
<dbReference type="EMBL" id="JAERWL010000007">
    <property type="protein sequence ID" value="MBM9476430.1"/>
    <property type="molecule type" value="Genomic_DNA"/>
</dbReference>
<keyword evidence="3 5" id="KW-0378">Hydrolase</keyword>
<keyword evidence="9" id="KW-1185">Reference proteome</keyword>
<dbReference type="InterPro" id="IPR015500">
    <property type="entry name" value="Peptidase_S8_subtilisin-rel"/>
</dbReference>
<dbReference type="Proteomes" id="UP000663801">
    <property type="component" value="Unassembled WGS sequence"/>
</dbReference>
<comment type="caution">
    <text evidence="8">The sequence shown here is derived from an EMBL/GenBank/DDBJ whole genome shotgun (WGS) entry which is preliminary data.</text>
</comment>
<feature type="active site" description="Charge relay system" evidence="5">
    <location>
        <position position="392"/>
    </location>
</feature>
<dbReference type="PROSITE" id="PS00136">
    <property type="entry name" value="SUBTILASE_ASP"/>
    <property type="match status" value="1"/>
</dbReference>
<evidence type="ECO:0000313" key="8">
    <source>
        <dbReference type="EMBL" id="MBM9476430.1"/>
    </source>
</evidence>
<evidence type="ECO:0000256" key="1">
    <source>
        <dbReference type="ARBA" id="ARBA00011073"/>
    </source>
</evidence>
<dbReference type="PROSITE" id="PS00138">
    <property type="entry name" value="SUBTILASE_SER"/>
    <property type="match status" value="1"/>
</dbReference>
<dbReference type="PANTHER" id="PTHR43806:SF11">
    <property type="entry name" value="CEREVISIN-RELATED"/>
    <property type="match status" value="1"/>
</dbReference>
<gene>
    <name evidence="8" type="ORF">JL107_08260</name>
</gene>
<dbReference type="PROSITE" id="PS51892">
    <property type="entry name" value="SUBTILASE"/>
    <property type="match status" value="1"/>
</dbReference>
<feature type="active site" description="Charge relay system" evidence="5">
    <location>
        <position position="223"/>
    </location>
</feature>
<evidence type="ECO:0000256" key="6">
    <source>
        <dbReference type="RuleBase" id="RU003355"/>
    </source>
</evidence>
<keyword evidence="2 5" id="KW-0645">Protease</keyword>
<dbReference type="InterPro" id="IPR023827">
    <property type="entry name" value="Peptidase_S8_Asp-AS"/>
</dbReference>
<organism evidence="8 9">
    <name type="scientific">Nakamurella flavida</name>
    <dbReference type="NCBI Taxonomy" id="363630"/>
    <lineage>
        <taxon>Bacteria</taxon>
        <taxon>Bacillati</taxon>
        <taxon>Actinomycetota</taxon>
        <taxon>Actinomycetes</taxon>
        <taxon>Nakamurellales</taxon>
        <taxon>Nakamurellaceae</taxon>
        <taxon>Nakamurella</taxon>
    </lineage>
</organism>
<evidence type="ECO:0000256" key="4">
    <source>
        <dbReference type="ARBA" id="ARBA00022825"/>
    </source>
</evidence>
<feature type="active site" description="Charge relay system" evidence="5">
    <location>
        <position position="191"/>
    </location>
</feature>
<dbReference type="Pfam" id="PF00082">
    <property type="entry name" value="Peptidase_S8"/>
    <property type="match status" value="1"/>
</dbReference>
<dbReference type="PRINTS" id="PR00723">
    <property type="entry name" value="SUBTILISIN"/>
</dbReference>
<keyword evidence="4 5" id="KW-0720">Serine protease</keyword>
<evidence type="ECO:0000256" key="2">
    <source>
        <dbReference type="ARBA" id="ARBA00022670"/>
    </source>
</evidence>